<protein>
    <submittedName>
        <fullName evidence="2">NAD-dependent epimerase/dehydratase family protein</fullName>
    </submittedName>
</protein>
<dbReference type="PRINTS" id="PR01713">
    <property type="entry name" value="NUCEPIMERASE"/>
</dbReference>
<dbReference type="InterPro" id="IPR001509">
    <property type="entry name" value="Epimerase_deHydtase"/>
</dbReference>
<proteinExistence type="predicted"/>
<keyword evidence="3" id="KW-1185">Reference proteome</keyword>
<dbReference type="Gene3D" id="3.40.50.720">
    <property type="entry name" value="NAD(P)-binding Rossmann-like Domain"/>
    <property type="match status" value="1"/>
</dbReference>
<feature type="domain" description="NAD-dependent epimerase/dehydratase" evidence="1">
    <location>
        <begin position="22"/>
        <end position="244"/>
    </location>
</feature>
<dbReference type="InterPro" id="IPR050177">
    <property type="entry name" value="Lipid_A_modif_metabolic_enz"/>
</dbReference>
<dbReference type="InterPro" id="IPR036291">
    <property type="entry name" value="NAD(P)-bd_dom_sf"/>
</dbReference>
<dbReference type="Proteomes" id="UP000502035">
    <property type="component" value="Chromosome"/>
</dbReference>
<evidence type="ECO:0000313" key="2">
    <source>
        <dbReference type="EMBL" id="QIK75243.1"/>
    </source>
</evidence>
<evidence type="ECO:0000259" key="1">
    <source>
        <dbReference type="Pfam" id="PF01370"/>
    </source>
</evidence>
<dbReference type="PANTHER" id="PTHR43245:SF13">
    <property type="entry name" value="UDP-D-APIOSE_UDP-D-XYLOSE SYNTHASE 2"/>
    <property type="match status" value="1"/>
</dbReference>
<dbReference type="SUPFAM" id="SSF51735">
    <property type="entry name" value="NAD(P)-binding Rossmann-fold domains"/>
    <property type="match status" value="1"/>
</dbReference>
<dbReference type="RefSeq" id="WP_166316708.1">
    <property type="nucleotide sequence ID" value="NZ_CP049866.1"/>
</dbReference>
<organism evidence="2 3">
    <name type="scientific">Nocardioides piscis</name>
    <dbReference type="NCBI Taxonomy" id="2714938"/>
    <lineage>
        <taxon>Bacteria</taxon>
        <taxon>Bacillati</taxon>
        <taxon>Actinomycetota</taxon>
        <taxon>Actinomycetes</taxon>
        <taxon>Propionibacteriales</taxon>
        <taxon>Nocardioidaceae</taxon>
        <taxon>Nocardioides</taxon>
    </lineage>
</organism>
<dbReference type="PANTHER" id="PTHR43245">
    <property type="entry name" value="BIFUNCTIONAL POLYMYXIN RESISTANCE PROTEIN ARNA"/>
    <property type="match status" value="1"/>
</dbReference>
<name>A0A6G7YEM3_9ACTN</name>
<dbReference type="KEGG" id="npi:G7071_07180"/>
<dbReference type="AlphaFoldDB" id="A0A6G7YEM3"/>
<dbReference type="EMBL" id="CP049866">
    <property type="protein sequence ID" value="QIK75243.1"/>
    <property type="molecule type" value="Genomic_DNA"/>
</dbReference>
<dbReference type="Pfam" id="PF01370">
    <property type="entry name" value="Epimerase"/>
    <property type="match status" value="1"/>
</dbReference>
<evidence type="ECO:0000313" key="3">
    <source>
        <dbReference type="Proteomes" id="UP000502035"/>
    </source>
</evidence>
<reference evidence="2 3" key="1">
    <citation type="submission" date="2020-03" db="EMBL/GenBank/DDBJ databases">
        <title>Nocardioides sp. nov., isolated from fish.</title>
        <authorList>
            <person name="Hyun D.-W."/>
            <person name="Bae J.-W."/>
        </authorList>
    </citation>
    <scope>NUCLEOTIDE SEQUENCE [LARGE SCALE GENOMIC DNA]</scope>
    <source>
        <strain evidence="2 3">HDW12A</strain>
    </source>
</reference>
<sequence>MNDTSATTDHLHNPRGSMAIVGFGFIGRRIAKRAQERGWQVRALNLEPVGDDAVELVVGSAQDPVLLTRFLTGASHIVYAAGTSKPADSNLDPVSDAVRNLEPLLAVLGAARAVPPRGLTFLSSGGSVYGPDSPVPTSEDAPLWPISSYGIMKVAAERYVSMYARQAKFAADILRCANVVGPGEPTVGSQGLIGIARARLLAGERITVFGDGSARRDYIHVDDLADAVVRLAEKPHGLRALNVGSGAAISIAEIIEALSEAHSVKPLIDHQPARASDAPITQLDISELNRLLDFSPRSIAAWLRQSGASG</sequence>
<accession>A0A6G7YEM3</accession>
<gene>
    <name evidence="2" type="ORF">G7071_07180</name>
</gene>